<keyword evidence="2" id="KW-0560">Oxidoreductase</keyword>
<dbReference type="RefSeq" id="WP_342880571.1">
    <property type="nucleotide sequence ID" value="NZ_JBBMQS010000001.1"/>
</dbReference>
<dbReference type="PANTHER" id="PTHR43656:SF2">
    <property type="entry name" value="BINDING OXIDOREDUCTASE, PUTATIVE (AFU_ORTHOLOGUE AFUA_2G08260)-RELATED"/>
    <property type="match status" value="1"/>
</dbReference>
<dbReference type="Proteomes" id="UP001461163">
    <property type="component" value="Unassembled WGS sequence"/>
</dbReference>
<name>A0ABU9SPY9_9ALTE</name>
<evidence type="ECO:0000259" key="3">
    <source>
        <dbReference type="Pfam" id="PF00724"/>
    </source>
</evidence>
<organism evidence="4 5">
    <name type="scientific">Paraglaciecola mesophila</name>
    <dbReference type="NCBI Taxonomy" id="197222"/>
    <lineage>
        <taxon>Bacteria</taxon>
        <taxon>Pseudomonadati</taxon>
        <taxon>Pseudomonadota</taxon>
        <taxon>Gammaproteobacteria</taxon>
        <taxon>Alteromonadales</taxon>
        <taxon>Alteromonadaceae</taxon>
        <taxon>Paraglaciecola</taxon>
    </lineage>
</organism>
<proteinExistence type="predicted"/>
<keyword evidence="5" id="KW-1185">Reference proteome</keyword>
<dbReference type="EMBL" id="JBBMQS010000001">
    <property type="protein sequence ID" value="MEM5495934.1"/>
    <property type="molecule type" value="Genomic_DNA"/>
</dbReference>
<dbReference type="InterPro" id="IPR051799">
    <property type="entry name" value="NADH_flavin_oxidoreductase"/>
</dbReference>
<gene>
    <name evidence="4" type="ORF">WNY77_00850</name>
</gene>
<dbReference type="Pfam" id="PF00724">
    <property type="entry name" value="Oxidored_FMN"/>
    <property type="match status" value="1"/>
</dbReference>
<evidence type="ECO:0000256" key="1">
    <source>
        <dbReference type="ARBA" id="ARBA00022630"/>
    </source>
</evidence>
<accession>A0ABU9SPY9</accession>
<evidence type="ECO:0000313" key="5">
    <source>
        <dbReference type="Proteomes" id="UP001461163"/>
    </source>
</evidence>
<dbReference type="InterPro" id="IPR001155">
    <property type="entry name" value="OxRdtase_FMN_N"/>
</dbReference>
<dbReference type="CDD" id="cd04733">
    <property type="entry name" value="OYE_like_2_FMN"/>
    <property type="match status" value="1"/>
</dbReference>
<feature type="domain" description="NADH:flavin oxidoreductase/NADH oxidase N-terminal" evidence="3">
    <location>
        <begin position="34"/>
        <end position="358"/>
    </location>
</feature>
<protein>
    <submittedName>
        <fullName evidence="4">NADH:flavin oxidoreductase/NADH oxidase family protein</fullName>
    </submittedName>
</protein>
<comment type="caution">
    <text evidence="4">The sequence shown here is derived from an EMBL/GenBank/DDBJ whole genome shotgun (WGS) entry which is preliminary data.</text>
</comment>
<dbReference type="InterPro" id="IPR013785">
    <property type="entry name" value="Aldolase_TIM"/>
</dbReference>
<dbReference type="PANTHER" id="PTHR43656">
    <property type="entry name" value="BINDING OXIDOREDUCTASE, PUTATIVE (AFU_ORTHOLOGUE AFUA_2G08260)-RELATED"/>
    <property type="match status" value="1"/>
</dbReference>
<sequence length="431" mass="46594">MSAKSNALTNAQQSSAKAPANKSVFSSFRFPSGLKVKNRLVKAAMEENLATIEQVPSHTLLTMYRKWAEGGVGLILTGNVMVDHLAMTGPGGLALEKSSDITTFTQLANESKINGCKVVMQINHPGRQVFSKMGGKVLSASDVALDMGKHSHLFGQPKAMNEAQIQDVIKRFVQTAQRAEEAGFDGVQIHAAHGYLLAQFLSPLTNKRNDNWGGSIENRARLLLTITREIKQACGAGFCVSVKLNSADFQRGGFEPADAQDVVDMLGELNIDFVELSGGSYEAPAMQGNTADTRTLAREAYFLEFSQAISAHSSVPIMTTGGITRLPVAQKVVDSGVALVGMATALAFTPDLPNQWQNHHGVTSALPKVTWKDKTLSGLATMALVKRQIRRVGEGKSPQGKLSPIISLILDQVRTAKLTKRYRKRFSDELS</sequence>
<evidence type="ECO:0000256" key="2">
    <source>
        <dbReference type="ARBA" id="ARBA00023002"/>
    </source>
</evidence>
<dbReference type="Gene3D" id="3.20.20.70">
    <property type="entry name" value="Aldolase class I"/>
    <property type="match status" value="1"/>
</dbReference>
<keyword evidence="1" id="KW-0285">Flavoprotein</keyword>
<evidence type="ECO:0000313" key="4">
    <source>
        <dbReference type="EMBL" id="MEM5495934.1"/>
    </source>
</evidence>
<reference evidence="4 5" key="1">
    <citation type="submission" date="2024-03" db="EMBL/GenBank/DDBJ databases">
        <title>Community enrichment and isolation of bacterial strains for fucoidan degradation.</title>
        <authorList>
            <person name="Sichert A."/>
        </authorList>
    </citation>
    <scope>NUCLEOTIDE SEQUENCE [LARGE SCALE GENOMIC DNA]</scope>
    <source>
        <strain evidence="4 5">AS12</strain>
    </source>
</reference>
<dbReference type="SUPFAM" id="SSF51395">
    <property type="entry name" value="FMN-linked oxidoreductases"/>
    <property type="match status" value="1"/>
</dbReference>